<evidence type="ECO:0000256" key="1">
    <source>
        <dbReference type="SAM" id="MobiDB-lite"/>
    </source>
</evidence>
<feature type="compositionally biased region" description="Basic and acidic residues" evidence="1">
    <location>
        <begin position="13"/>
        <end position="26"/>
    </location>
</feature>
<evidence type="ECO:0000313" key="4">
    <source>
        <dbReference type="Proteomes" id="UP000663860"/>
    </source>
</evidence>
<sequence>MPKTEKKHSPQSKYEEKKNTAGEVRTHSNSSDSEGNFQADRNGSVEEHSKISIQTEGHSKESVNEKSNKDLIVSYVKRFLEQQSDFTWLTQKFERSAGSDHFQNLVVRSTFPTTLTSTDFEYYIDMTFNDFPTNLRTQMKHLYQQSNHNPISEDIIFGNHENDAVSATLIQILSQKNDRDELEMLVGSISLIRRPLEGYQFPASYLKEHKDRIKTALQYMYGKEAQQELSYE</sequence>
<name>A0A813UFJ5_9BILA</name>
<dbReference type="AlphaFoldDB" id="A0A813UFJ5"/>
<dbReference type="EMBL" id="CAJOBB010001966">
    <property type="protein sequence ID" value="CAF3924406.1"/>
    <property type="molecule type" value="Genomic_DNA"/>
</dbReference>
<dbReference type="EMBL" id="CAJNOE010000054">
    <property type="protein sequence ID" value="CAF0822714.1"/>
    <property type="molecule type" value="Genomic_DNA"/>
</dbReference>
<accession>A0A813UFJ5</accession>
<protein>
    <submittedName>
        <fullName evidence="2">Uncharacterized protein</fullName>
    </submittedName>
</protein>
<dbReference type="Proteomes" id="UP000663860">
    <property type="component" value="Unassembled WGS sequence"/>
</dbReference>
<proteinExistence type="predicted"/>
<reference evidence="2" key="1">
    <citation type="submission" date="2021-02" db="EMBL/GenBank/DDBJ databases">
        <authorList>
            <person name="Nowell W R."/>
        </authorList>
    </citation>
    <scope>NUCLEOTIDE SEQUENCE</scope>
</reference>
<feature type="compositionally biased region" description="Polar residues" evidence="1">
    <location>
        <begin position="27"/>
        <end position="41"/>
    </location>
</feature>
<evidence type="ECO:0000313" key="3">
    <source>
        <dbReference type="EMBL" id="CAF3924406.1"/>
    </source>
</evidence>
<evidence type="ECO:0000313" key="2">
    <source>
        <dbReference type="EMBL" id="CAF0822714.1"/>
    </source>
</evidence>
<comment type="caution">
    <text evidence="2">The sequence shown here is derived from an EMBL/GenBank/DDBJ whole genome shotgun (WGS) entry which is preliminary data.</text>
</comment>
<feature type="region of interest" description="Disordered" evidence="1">
    <location>
        <begin position="1"/>
        <end position="65"/>
    </location>
</feature>
<gene>
    <name evidence="2" type="ORF">IZO911_LOCUS8088</name>
    <name evidence="3" type="ORF">KXQ929_LOCUS24092</name>
</gene>
<feature type="compositionally biased region" description="Basic residues" evidence="1">
    <location>
        <begin position="1"/>
        <end position="10"/>
    </location>
</feature>
<dbReference type="Proteomes" id="UP000663868">
    <property type="component" value="Unassembled WGS sequence"/>
</dbReference>
<organism evidence="2 4">
    <name type="scientific">Adineta steineri</name>
    <dbReference type="NCBI Taxonomy" id="433720"/>
    <lineage>
        <taxon>Eukaryota</taxon>
        <taxon>Metazoa</taxon>
        <taxon>Spiralia</taxon>
        <taxon>Gnathifera</taxon>
        <taxon>Rotifera</taxon>
        <taxon>Eurotatoria</taxon>
        <taxon>Bdelloidea</taxon>
        <taxon>Adinetida</taxon>
        <taxon>Adinetidae</taxon>
        <taxon>Adineta</taxon>
    </lineage>
</organism>